<dbReference type="Pfam" id="PF08801">
    <property type="entry name" value="Nucleoporin_N"/>
    <property type="match status" value="1"/>
</dbReference>
<evidence type="ECO:0000256" key="12">
    <source>
        <dbReference type="ARBA" id="ARBA00022840"/>
    </source>
</evidence>
<dbReference type="SUPFAM" id="SSF52540">
    <property type="entry name" value="P-loop containing nucleoside triphosphate hydrolases"/>
    <property type="match status" value="1"/>
</dbReference>
<evidence type="ECO:0000256" key="20">
    <source>
        <dbReference type="ARBA" id="ARBA00023242"/>
    </source>
</evidence>
<evidence type="ECO:0000256" key="8">
    <source>
        <dbReference type="ARBA" id="ARBA00022741"/>
    </source>
</evidence>
<evidence type="ECO:0000256" key="17">
    <source>
        <dbReference type="ARBA" id="ARBA00023128"/>
    </source>
</evidence>
<proteinExistence type="inferred from homology"/>
<dbReference type="InterPro" id="IPR017871">
    <property type="entry name" value="ABC_transporter-like_CS"/>
</dbReference>
<evidence type="ECO:0000256" key="25">
    <source>
        <dbReference type="SAM" id="MobiDB-lite"/>
    </source>
</evidence>
<dbReference type="InterPro" id="IPR003593">
    <property type="entry name" value="AAA+_ATPase"/>
</dbReference>
<evidence type="ECO:0000256" key="26">
    <source>
        <dbReference type="SAM" id="Phobius"/>
    </source>
</evidence>
<accession>A0AAW1CBL0</accession>
<keyword evidence="14" id="KW-0809">Transit peptide</keyword>
<evidence type="ECO:0000259" key="27">
    <source>
        <dbReference type="PROSITE" id="PS50893"/>
    </source>
</evidence>
<feature type="region of interest" description="Disordered" evidence="25">
    <location>
        <begin position="447"/>
        <end position="473"/>
    </location>
</feature>
<evidence type="ECO:0000256" key="4">
    <source>
        <dbReference type="ARBA" id="ARBA00005569"/>
    </source>
</evidence>
<dbReference type="Pfam" id="PF04494">
    <property type="entry name" value="TFIID_NTD2"/>
    <property type="match status" value="1"/>
</dbReference>
<dbReference type="FunFam" id="1.20.58.1380:FF:000001">
    <property type="entry name" value="Nuclear pore complex protein Nup133"/>
    <property type="match status" value="1"/>
</dbReference>
<dbReference type="Gene3D" id="2.130.10.10">
    <property type="entry name" value="YVTN repeat-like/Quinoprotein amine dehydrogenase"/>
    <property type="match status" value="1"/>
</dbReference>
<dbReference type="GO" id="GO:0017056">
    <property type="term" value="F:structural constituent of nuclear pore"/>
    <property type="evidence" value="ECO:0007669"/>
    <property type="project" value="InterPro"/>
</dbReference>
<evidence type="ECO:0000256" key="22">
    <source>
        <dbReference type="ARBA" id="ARBA00055775"/>
    </source>
</evidence>
<evidence type="ECO:0000256" key="14">
    <source>
        <dbReference type="ARBA" id="ARBA00022946"/>
    </source>
</evidence>
<comment type="subcellular location">
    <subcellularLocation>
        <location evidence="3">Chromosome</location>
        <location evidence="3">Centromere</location>
        <location evidence="3">Kinetochore</location>
    </subcellularLocation>
    <subcellularLocation>
        <location evidence="1">Membrane</location>
        <topology evidence="1">Multi-pass membrane protein</topology>
    </subcellularLocation>
    <subcellularLocation>
        <location evidence="2">Nucleus</location>
        <location evidence="2">Nuclear pore complex</location>
    </subcellularLocation>
</comment>
<evidence type="ECO:0000256" key="23">
    <source>
        <dbReference type="ARBA" id="ARBA00061981"/>
    </source>
</evidence>
<keyword evidence="19 26" id="KW-0472">Membrane</keyword>
<dbReference type="CDD" id="cd08044">
    <property type="entry name" value="TAF5_NTD2"/>
    <property type="match status" value="1"/>
</dbReference>
<dbReference type="InterPro" id="IPR007582">
    <property type="entry name" value="TFIID_NTD2"/>
</dbReference>
<dbReference type="GO" id="GO:0031080">
    <property type="term" value="C:nuclear pore outer ring"/>
    <property type="evidence" value="ECO:0007669"/>
    <property type="project" value="TreeGrafter"/>
</dbReference>
<dbReference type="FunFam" id="1.25.40.700:FF:000001">
    <property type="entry name" value="Nuclear pore complex protein"/>
    <property type="match status" value="1"/>
</dbReference>
<dbReference type="InterPro" id="IPR007187">
    <property type="entry name" value="Nucleoporin_Nup133/Nup155_C"/>
</dbReference>
<dbReference type="Pfam" id="PF00664">
    <property type="entry name" value="ABC_membrane"/>
    <property type="match status" value="1"/>
</dbReference>
<keyword evidence="13" id="KW-0653">Protein transport</keyword>
<dbReference type="CDD" id="cd18573">
    <property type="entry name" value="ABC_6TM_ABCB10_like"/>
    <property type="match status" value="1"/>
</dbReference>
<dbReference type="Gene3D" id="1.20.58.1380">
    <property type="match status" value="1"/>
</dbReference>
<dbReference type="PANTHER" id="PTHR13405">
    <property type="entry name" value="NUCLEAR PORE COMPLEX PROTEIN NUP133"/>
    <property type="match status" value="1"/>
</dbReference>
<dbReference type="FunFam" id="2.130.10.10:FF:000238">
    <property type="entry name" value="Nuclear pore complex protein Nup133"/>
    <property type="match status" value="1"/>
</dbReference>
<keyword evidence="21" id="KW-0137">Centromere</keyword>
<keyword evidence="17" id="KW-0496">Mitochondrion</keyword>
<dbReference type="InterPro" id="IPR015943">
    <property type="entry name" value="WD40/YVTN_repeat-like_dom_sf"/>
</dbReference>
<protein>
    <recommendedName>
        <fullName evidence="24">Nuclear pore complex protein Nup133</fullName>
    </recommendedName>
</protein>
<keyword evidence="18" id="KW-0906">Nuclear pore complex</keyword>
<keyword evidence="10" id="KW-0509">mRNA transport</keyword>
<dbReference type="InterPro" id="IPR014908">
    <property type="entry name" value="Nucleoporin_Nup133/Nup155_N"/>
</dbReference>
<evidence type="ECO:0000256" key="3">
    <source>
        <dbReference type="ARBA" id="ARBA00004629"/>
    </source>
</evidence>
<dbReference type="Proteomes" id="UP001474421">
    <property type="component" value="Unassembled WGS sequence"/>
</dbReference>
<dbReference type="PROSITE" id="PS50929">
    <property type="entry name" value="ABC_TM1F"/>
    <property type="match status" value="1"/>
</dbReference>
<feature type="transmembrane region" description="Helical" evidence="26">
    <location>
        <begin position="634"/>
        <end position="655"/>
    </location>
</feature>
<dbReference type="GO" id="GO:0005737">
    <property type="term" value="C:cytoplasm"/>
    <property type="evidence" value="ECO:0007669"/>
    <property type="project" value="UniProtKB-ARBA"/>
</dbReference>
<dbReference type="Gene3D" id="1.25.40.700">
    <property type="match status" value="1"/>
</dbReference>
<evidence type="ECO:0000256" key="10">
    <source>
        <dbReference type="ARBA" id="ARBA00022816"/>
    </source>
</evidence>
<dbReference type="GO" id="GO:0000972">
    <property type="term" value="P:transcription-dependent tethering of RNA polymerase II gene DNA at nuclear periphery"/>
    <property type="evidence" value="ECO:0007669"/>
    <property type="project" value="TreeGrafter"/>
</dbReference>
<keyword evidence="30" id="KW-1185">Reference proteome</keyword>
<dbReference type="InterPro" id="IPR036640">
    <property type="entry name" value="ABC1_TM_sf"/>
</dbReference>
<evidence type="ECO:0000259" key="28">
    <source>
        <dbReference type="PROSITE" id="PS50929"/>
    </source>
</evidence>
<dbReference type="Gene3D" id="1.20.1560.10">
    <property type="entry name" value="ABC transporter type 1, transmembrane domain"/>
    <property type="match status" value="1"/>
</dbReference>
<dbReference type="SUPFAM" id="SSF160897">
    <property type="entry name" value="Taf5 N-terminal domain-like"/>
    <property type="match status" value="1"/>
</dbReference>
<evidence type="ECO:0000256" key="9">
    <source>
        <dbReference type="ARBA" id="ARBA00022792"/>
    </source>
</evidence>
<dbReference type="Pfam" id="PF03177">
    <property type="entry name" value="Nucleoporin_C"/>
    <property type="match status" value="1"/>
</dbReference>
<dbReference type="GO" id="GO:0006606">
    <property type="term" value="P:protein import into nucleus"/>
    <property type="evidence" value="ECO:0007669"/>
    <property type="project" value="TreeGrafter"/>
</dbReference>
<keyword evidence="15 26" id="KW-1133">Transmembrane helix</keyword>
<comment type="function">
    <text evidence="22">Involved in poly(A)+ RNA transport. Involved in nephrogenesis.</text>
</comment>
<evidence type="ECO:0000313" key="29">
    <source>
        <dbReference type="EMBL" id="KAK9411770.1"/>
    </source>
</evidence>
<dbReference type="GO" id="GO:0016973">
    <property type="term" value="P:poly(A)+ mRNA export from nucleus"/>
    <property type="evidence" value="ECO:0007669"/>
    <property type="project" value="TreeGrafter"/>
</dbReference>
<gene>
    <name evidence="29" type="ORF">NXF25_002945</name>
</gene>
<comment type="subunit">
    <text evidence="23">Forms part of the Nup160 subcomplex in the nuclear pore which is composed of NUP160, NUP133, NUP107 and Nup96. This complex plays a role in RNA export and in tethering Nup98 and NUP153 to the nucleus.</text>
</comment>
<dbReference type="GO" id="GO:0000776">
    <property type="term" value="C:kinetochore"/>
    <property type="evidence" value="ECO:0007669"/>
    <property type="project" value="UniProtKB-KW"/>
</dbReference>
<dbReference type="SUPFAM" id="SSF90123">
    <property type="entry name" value="ABC transporter transmembrane region"/>
    <property type="match status" value="1"/>
</dbReference>
<feature type="transmembrane region" description="Helical" evidence="26">
    <location>
        <begin position="491"/>
        <end position="511"/>
    </location>
</feature>
<dbReference type="EMBL" id="JAOTOJ010000001">
    <property type="protein sequence ID" value="KAK9411770.1"/>
    <property type="molecule type" value="Genomic_DNA"/>
</dbReference>
<feature type="domain" description="ABC transmembrane type-1" evidence="28">
    <location>
        <begin position="493"/>
        <end position="777"/>
    </location>
</feature>
<dbReference type="FunFam" id="3.40.50.300:FF:000836">
    <property type="entry name" value="ABC transporter B family member 25"/>
    <property type="match status" value="1"/>
</dbReference>
<keyword evidence="8" id="KW-0547">Nucleotide-binding</keyword>
<keyword evidence="16" id="KW-0811">Translocation</keyword>
<dbReference type="PROSITE" id="PS00211">
    <property type="entry name" value="ABC_TRANSPORTER_1"/>
    <property type="match status" value="1"/>
</dbReference>
<keyword evidence="6" id="KW-0158">Chromosome</keyword>
<dbReference type="GO" id="GO:0016887">
    <property type="term" value="F:ATP hydrolysis activity"/>
    <property type="evidence" value="ECO:0007669"/>
    <property type="project" value="InterPro"/>
</dbReference>
<evidence type="ECO:0000256" key="16">
    <source>
        <dbReference type="ARBA" id="ARBA00023010"/>
    </source>
</evidence>
<feature type="transmembrane region" description="Helical" evidence="26">
    <location>
        <begin position="531"/>
        <end position="555"/>
    </location>
</feature>
<keyword evidence="20" id="KW-0539">Nucleus</keyword>
<evidence type="ECO:0000256" key="11">
    <source>
        <dbReference type="ARBA" id="ARBA00022838"/>
    </source>
</evidence>
<feature type="transmembrane region" description="Helical" evidence="26">
    <location>
        <begin position="712"/>
        <end position="735"/>
    </location>
</feature>
<organism evidence="29 30">
    <name type="scientific">Crotalus adamanteus</name>
    <name type="common">Eastern diamondback rattlesnake</name>
    <dbReference type="NCBI Taxonomy" id="8729"/>
    <lineage>
        <taxon>Eukaryota</taxon>
        <taxon>Metazoa</taxon>
        <taxon>Chordata</taxon>
        <taxon>Craniata</taxon>
        <taxon>Vertebrata</taxon>
        <taxon>Euteleostomi</taxon>
        <taxon>Lepidosauria</taxon>
        <taxon>Squamata</taxon>
        <taxon>Bifurcata</taxon>
        <taxon>Unidentata</taxon>
        <taxon>Episquamata</taxon>
        <taxon>Toxicofera</taxon>
        <taxon>Serpentes</taxon>
        <taxon>Colubroidea</taxon>
        <taxon>Viperidae</taxon>
        <taxon>Crotalinae</taxon>
        <taxon>Crotalus</taxon>
    </lineage>
</organism>
<keyword evidence="5" id="KW-0813">Transport</keyword>
<reference evidence="29 30" key="1">
    <citation type="journal article" date="2024" name="Proc. Natl. Acad. Sci. U.S.A.">
        <title>The genetic regulatory architecture and epigenomic basis for age-related changes in rattlesnake venom.</title>
        <authorList>
            <person name="Hogan M.P."/>
            <person name="Holding M.L."/>
            <person name="Nystrom G.S."/>
            <person name="Colston T.J."/>
            <person name="Bartlett D.A."/>
            <person name="Mason A.J."/>
            <person name="Ellsworth S.A."/>
            <person name="Rautsaw R.M."/>
            <person name="Lawrence K.C."/>
            <person name="Strickland J.L."/>
            <person name="He B."/>
            <person name="Fraser P."/>
            <person name="Margres M.J."/>
            <person name="Gilbert D.M."/>
            <person name="Gibbs H.L."/>
            <person name="Parkinson C.L."/>
            <person name="Rokyta D.R."/>
        </authorList>
    </citation>
    <scope>NUCLEOTIDE SEQUENCE [LARGE SCALE GENOMIC DNA]</scope>
    <source>
        <strain evidence="29">DRR0105</strain>
    </source>
</reference>
<evidence type="ECO:0000256" key="7">
    <source>
        <dbReference type="ARBA" id="ARBA00022692"/>
    </source>
</evidence>
<dbReference type="InterPro" id="IPR011527">
    <property type="entry name" value="ABC1_TM_dom"/>
</dbReference>
<evidence type="ECO:0000256" key="18">
    <source>
        <dbReference type="ARBA" id="ARBA00023132"/>
    </source>
</evidence>
<name>A0AAW1CBL0_CROAD</name>
<dbReference type="PANTHER" id="PTHR13405:SF11">
    <property type="entry name" value="NUCLEAR PORE COMPLEX PROTEIN NUP133"/>
    <property type="match status" value="1"/>
</dbReference>
<dbReference type="GO" id="GO:0048731">
    <property type="term" value="P:system development"/>
    <property type="evidence" value="ECO:0007669"/>
    <property type="project" value="UniProtKB-ARBA"/>
</dbReference>
<comment type="similarity">
    <text evidence="4">Belongs to the nucleoporin Nup133 family.</text>
</comment>
<dbReference type="InterPro" id="IPR037624">
    <property type="entry name" value="Nup133-like"/>
</dbReference>
<dbReference type="InterPro" id="IPR037264">
    <property type="entry name" value="TFIID_NTD2_sf"/>
</dbReference>
<dbReference type="GO" id="GO:0005524">
    <property type="term" value="F:ATP binding"/>
    <property type="evidence" value="ECO:0007669"/>
    <property type="project" value="UniProtKB-KW"/>
</dbReference>
<comment type="caution">
    <text evidence="29">The sequence shown here is derived from an EMBL/GenBank/DDBJ whole genome shotgun (WGS) entry which is preliminary data.</text>
</comment>
<dbReference type="SUPFAM" id="SSF117289">
    <property type="entry name" value="Nucleoporin domain"/>
    <property type="match status" value="1"/>
</dbReference>
<dbReference type="SMART" id="SM00382">
    <property type="entry name" value="AAA"/>
    <property type="match status" value="1"/>
</dbReference>
<evidence type="ECO:0000256" key="21">
    <source>
        <dbReference type="ARBA" id="ARBA00023328"/>
    </source>
</evidence>
<evidence type="ECO:0000256" key="13">
    <source>
        <dbReference type="ARBA" id="ARBA00022927"/>
    </source>
</evidence>
<feature type="domain" description="ABC transporter" evidence="27">
    <location>
        <begin position="812"/>
        <end position="1067"/>
    </location>
</feature>
<evidence type="ECO:0000313" key="30">
    <source>
        <dbReference type="Proteomes" id="UP001474421"/>
    </source>
</evidence>
<dbReference type="Gene3D" id="1.25.40.500">
    <property type="entry name" value="TFIID subunit TAF5, NTD2 domain"/>
    <property type="match status" value="1"/>
</dbReference>
<keyword evidence="9" id="KW-0999">Mitochondrion inner membrane</keyword>
<evidence type="ECO:0000256" key="5">
    <source>
        <dbReference type="ARBA" id="ARBA00022448"/>
    </source>
</evidence>
<dbReference type="FunFam" id="1.20.1560.10:FF:000048">
    <property type="entry name" value="ATP-binding cassette sub-family B member 10, mitochondrial"/>
    <property type="match status" value="1"/>
</dbReference>
<keyword evidence="7 26" id="KW-0812">Transmembrane</keyword>
<keyword evidence="12" id="KW-0067">ATP-binding</keyword>
<evidence type="ECO:0000256" key="2">
    <source>
        <dbReference type="ARBA" id="ARBA00004567"/>
    </source>
</evidence>
<evidence type="ECO:0000256" key="24">
    <source>
        <dbReference type="ARBA" id="ARBA00068592"/>
    </source>
</evidence>
<dbReference type="InterPro" id="IPR027417">
    <property type="entry name" value="P-loop_NTPase"/>
</dbReference>
<dbReference type="GO" id="GO:0140359">
    <property type="term" value="F:ABC-type transporter activity"/>
    <property type="evidence" value="ECO:0007669"/>
    <property type="project" value="InterPro"/>
</dbReference>
<sequence>MVMKRVRTEQIQMAVSCYVKRRQYVDSEGPLKQGLRLCHTAEEMAANLTVQSESGCTNVISAAPCLAEPQQYEVQFGRLRNFLTDSDSQHSQEVMPLLYPLFVYLHLNMVQNGLKSTMDSFYSRFHGMFLQNASQKDIIEQLQTTLTIQDILSNFKLRAFLDNKYVIRLQEDSYNFLLRYLQSDNNSALCKVLSLHIHLDVQPAKRVDYQLYASGGSSRSESNGLEPTDMPASILQNEAALDLLQDSIKRVKDGPPSLTTICFYAFYNTEQLLNTAEISPNSKLLAAGFDNSCVKLWSLRPKKLKSEPHLVDISRIHLACDILDEEAEDDDDVGTEMKNRGLRLAVLAERSAKPGTVEGAAGFRALPGREGIAAGLMAGLALRLPLVVRLWRRQSLRSCSWPRLLFHSAAPGGAAWTAEKRGVAALPPGTLRHVPLLARSASSWAAAAESSRKEPGDPQGTERPPAAGPDEREVSDAKRLLALAYPERWKLSAAIGFLAVSSVITMSAPFFLGKVIDVVYTNSTGELAENLSTLCALLTGIFMLGAAANGIRVYLMQISGQRIVNRLRATIFSSLLKQEVAFFDKTSTGELINRLSSDTALLGRSVTENLSDGLRAAGQASAAIGMMFFVSPKLATFVLTVVPSLAVIAVIYGTYLRKLARMTQDSLAAATQLAEERIGNLRTVRAFGHELTEMEKYENKIQYVLQLAKKEAIARAGFFGATGLSGNLIVLFVLYKGGLLMGGAHLTVGELSSFLMYAFWVGISIRGLSSFYTDLMKGLGAGGRLWELIDRKPQLPFNEGTVLSQDAFRGALEFKNVKFAYPTRPETLIFQDFSLSMPAGSVMALVGPSGSGKSTVVSLLLRLYDPLSGSITVDGVDICQLNPLWFRTNIGTVSQEPTLFSCSIAENIAYGAEDPSTVTPAEIERVAKIANASNFIQNFPQGFHTLVGEKGVLLSGGQKQRIAIARALLKNPQILLLDEATSALDAENEYLVQEALDRLMEGRTATMFLSTPTSPHTPGGGGGGSARRNLRPGGKKSQMLVTPSVSSPAFFSPATRRHLGSLSARCTPTKVVHHPTGSETINYDVKKFGSPLPVKVVEALRMADAEDDLSVLLDESGWAWLVHKDRLIIWKIGQSSVAKCSMCKELQLPPSDYIWTAYLVAVCCLNVSSEASSLQSLVVMAATREGTIRYWPSLAHESSYTETNMDFGGALYNYLTAVKGGSFILSSARSQFIRLTPDNNGKIYQHGLSQGQGMFSGIGRKVSSLFGILSPSNDEELSSVLWDEDGSRFYAVTNSNLYKWEIEDNAERQFLNWDINKVLKENIMESIWGSESNYGDIKEDINVQYLDLQQNCDGLVILAAAWHLGDSPCLVYYTLITVEDNGYPTSDNVIVEVTQYNPLFQPEEPMCHLIVPDFTSHFACLYTENEVFACSTGTGRTSLPQEKIIFSAQGDKILGADIEDSLACSVAETNDEGIGFDSSSRMDIVAQEDKTKMLKSSFLQFCRKDVKGANATIAELFPQQADLGPDADLDRAVTQVSEELIDDYPTSDPRWAESVPEDAANFTNSSIIILHQLDNKSQAHSMYIDFLRQVDLFGRLDCVQVRGMPMATRLLLREHAEKLAAAIVLKNYHYKLPDLVTSAIQIALNKRDDDIPSGLTPADVFFREVSQVDTIFECLLEKEKQVLKDTSVQSEEWGEIVVDVNNIIKDMLKAAIQDRQSKIPLYKIRDPTKVEPENVPWTASIGVRTTIVQQHEIILKKVYPQANSKLRSTVTEQLVALLDCFLDGYVSQLKSVDRPEHQERYNSLLVEYEQKRTELLLPLLVLKQYQQAAALAEKYCDFDILVQLCEQTDNQSRLQRYMTQFADQNFSDFLFRWYLEKGKRGKLLSQPVAQHGQLASFLQAHEHLSWLHDINSNDMDKAYRTLQNLANTETRYFAKKKTLLGLSKLSLLASDISAVMLNEKIEEIVEQECFLLHQETLPEQLLAEKKMTLNEMPVLSAPQLIELYICDENRKANEYDFKKALDLLEYIDQAEQVDINYLKLKILCKALLRDGWSSSEGKDDPIEASKDSIFVKILQKLIKEGVQLADYLPDVKDLMQSDELGHLKYNPYFEFVLKANYELYVRDQA</sequence>
<evidence type="ECO:0000256" key="15">
    <source>
        <dbReference type="ARBA" id="ARBA00022989"/>
    </source>
</evidence>
<evidence type="ECO:0000256" key="1">
    <source>
        <dbReference type="ARBA" id="ARBA00004141"/>
    </source>
</evidence>
<dbReference type="Pfam" id="PF00005">
    <property type="entry name" value="ABC_tran"/>
    <property type="match status" value="1"/>
</dbReference>
<dbReference type="GO" id="GO:0016020">
    <property type="term" value="C:membrane"/>
    <property type="evidence" value="ECO:0007669"/>
    <property type="project" value="UniProtKB-SubCell"/>
</dbReference>
<dbReference type="GO" id="GO:0048513">
    <property type="term" value="P:animal organ development"/>
    <property type="evidence" value="ECO:0007669"/>
    <property type="project" value="UniProtKB-ARBA"/>
</dbReference>
<dbReference type="PROSITE" id="PS50893">
    <property type="entry name" value="ABC_TRANSPORTER_2"/>
    <property type="match status" value="1"/>
</dbReference>
<keyword evidence="11" id="KW-0995">Kinetochore</keyword>
<dbReference type="Gene3D" id="3.40.50.300">
    <property type="entry name" value="P-loop containing nucleotide triphosphate hydrolases"/>
    <property type="match status" value="1"/>
</dbReference>
<dbReference type="InterPro" id="IPR003439">
    <property type="entry name" value="ABC_transporter-like_ATP-bd"/>
</dbReference>
<evidence type="ECO:0000256" key="6">
    <source>
        <dbReference type="ARBA" id="ARBA00022454"/>
    </source>
</evidence>
<feature type="region of interest" description="Disordered" evidence="25">
    <location>
        <begin position="1008"/>
        <end position="1038"/>
    </location>
</feature>
<evidence type="ECO:0000256" key="19">
    <source>
        <dbReference type="ARBA" id="ARBA00023136"/>
    </source>
</evidence>